<name>A0ABY8FYA3_9SPHN</name>
<dbReference type="InterPro" id="IPR007730">
    <property type="entry name" value="SPOR-like_dom"/>
</dbReference>
<protein>
    <submittedName>
        <fullName evidence="3">SPOR domain-containing protein</fullName>
    </submittedName>
</protein>
<evidence type="ECO:0000313" key="4">
    <source>
        <dbReference type="Proteomes" id="UP001215827"/>
    </source>
</evidence>
<proteinExistence type="predicted"/>
<feature type="chain" id="PRO_5046055243" evidence="1">
    <location>
        <begin position="20"/>
        <end position="347"/>
    </location>
</feature>
<gene>
    <name evidence="3" type="ORF">P7228_03415</name>
</gene>
<keyword evidence="4" id="KW-1185">Reference proteome</keyword>
<dbReference type="SUPFAM" id="SSF81901">
    <property type="entry name" value="HCP-like"/>
    <property type="match status" value="1"/>
</dbReference>
<keyword evidence="1" id="KW-0732">Signal</keyword>
<dbReference type="InterPro" id="IPR006597">
    <property type="entry name" value="Sel1-like"/>
</dbReference>
<organism evidence="3 4">
    <name type="scientific">Altererythrobacter arenosus</name>
    <dbReference type="NCBI Taxonomy" id="3032592"/>
    <lineage>
        <taxon>Bacteria</taxon>
        <taxon>Pseudomonadati</taxon>
        <taxon>Pseudomonadota</taxon>
        <taxon>Alphaproteobacteria</taxon>
        <taxon>Sphingomonadales</taxon>
        <taxon>Erythrobacteraceae</taxon>
        <taxon>Altererythrobacter</taxon>
    </lineage>
</organism>
<sequence>MGPKSSLLLAGVAASLCLAAPLAASVKDGVDAWSRGDYEAAVAEWQGPATQGDPDAQFNLAQAYRLGRGVPTDMDRAREMYRAAAANGHVKAADNYGMLLFQEGKREDAMPYIRDAADRGDPRAQYILGLAHFNADLAPKDWVRAYALMTLSHAAGLPQAASALTQMDSFIPTEQRQMAQSLAAEIKTASDARRTAVLAQADLAQPATPVEDATPRVPRRVATAPIAPSNASGPSYMPATAGADFVATPASSSATQTAPAPVPAVRQAAAGTGPWAIQLGAFGVPGNAEKLWSKLSGRPELAGAKKIFKPSGKVTVVLAGGFDSRDAAGTACQKLKASGQDCLVTRN</sequence>
<evidence type="ECO:0000259" key="2">
    <source>
        <dbReference type="PROSITE" id="PS51724"/>
    </source>
</evidence>
<dbReference type="EMBL" id="CP121106">
    <property type="protein sequence ID" value="WFL79008.1"/>
    <property type="molecule type" value="Genomic_DNA"/>
</dbReference>
<dbReference type="Pfam" id="PF08238">
    <property type="entry name" value="Sel1"/>
    <property type="match status" value="2"/>
</dbReference>
<dbReference type="PANTHER" id="PTHR45011:SF1">
    <property type="entry name" value="DAP3-BINDING CELL DEATH ENHANCER 1"/>
    <property type="match status" value="1"/>
</dbReference>
<evidence type="ECO:0000256" key="1">
    <source>
        <dbReference type="SAM" id="SignalP"/>
    </source>
</evidence>
<dbReference type="InterPro" id="IPR011990">
    <property type="entry name" value="TPR-like_helical_dom_sf"/>
</dbReference>
<dbReference type="Gene3D" id="1.25.40.10">
    <property type="entry name" value="Tetratricopeptide repeat domain"/>
    <property type="match status" value="1"/>
</dbReference>
<dbReference type="Proteomes" id="UP001215827">
    <property type="component" value="Chromosome"/>
</dbReference>
<evidence type="ECO:0000313" key="3">
    <source>
        <dbReference type="EMBL" id="WFL79008.1"/>
    </source>
</evidence>
<dbReference type="SUPFAM" id="SSF110997">
    <property type="entry name" value="Sporulation related repeat"/>
    <property type="match status" value="1"/>
</dbReference>
<feature type="signal peptide" evidence="1">
    <location>
        <begin position="1"/>
        <end position="19"/>
    </location>
</feature>
<dbReference type="PANTHER" id="PTHR45011">
    <property type="entry name" value="DAP3-BINDING CELL DEATH ENHANCER 1"/>
    <property type="match status" value="1"/>
</dbReference>
<accession>A0ABY8FYA3</accession>
<dbReference type="Pfam" id="PF05036">
    <property type="entry name" value="SPOR"/>
    <property type="match status" value="1"/>
</dbReference>
<feature type="domain" description="SPOR" evidence="2">
    <location>
        <begin position="269"/>
        <end position="347"/>
    </location>
</feature>
<dbReference type="InterPro" id="IPR036680">
    <property type="entry name" value="SPOR-like_sf"/>
</dbReference>
<dbReference type="Gene3D" id="3.30.70.1070">
    <property type="entry name" value="Sporulation related repeat"/>
    <property type="match status" value="1"/>
</dbReference>
<dbReference type="InterPro" id="IPR052748">
    <property type="entry name" value="ISR_Activator"/>
</dbReference>
<dbReference type="PROSITE" id="PS51724">
    <property type="entry name" value="SPOR"/>
    <property type="match status" value="1"/>
</dbReference>
<dbReference type="SMART" id="SM00671">
    <property type="entry name" value="SEL1"/>
    <property type="match status" value="2"/>
</dbReference>
<reference evidence="3 4" key="1">
    <citation type="submission" date="2023-03" db="EMBL/GenBank/DDBJ databases">
        <title>Altererythrobacter sp. CAU 1644 isolated from sand.</title>
        <authorList>
            <person name="Kim W."/>
        </authorList>
    </citation>
    <scope>NUCLEOTIDE SEQUENCE [LARGE SCALE GENOMIC DNA]</scope>
    <source>
        <strain evidence="3 4">CAU 1644</strain>
    </source>
</reference>